<proteinExistence type="predicted"/>
<sequence>KKVNEKAEDIAVKNEMQQQVPGLDVMDVISSGNFIGLANHNAEGTAKLIKVDGKYFIRFEDNFTSTNGPDVHVYLGKNGNYDPSAGKIAKHRSRICGQALGS</sequence>
<comment type="caution">
    <text evidence="2">The sequence shown here is derived from an EMBL/GenBank/DDBJ whole genome shotgun (WGS) entry which is preliminary data.</text>
</comment>
<evidence type="ECO:0000259" key="1">
    <source>
        <dbReference type="PROSITE" id="PS51549"/>
    </source>
</evidence>
<evidence type="ECO:0000313" key="3">
    <source>
        <dbReference type="Proteomes" id="UP000033915"/>
    </source>
</evidence>
<dbReference type="EMBL" id="LCJT01000014">
    <property type="protein sequence ID" value="KKT83623.1"/>
    <property type="molecule type" value="Genomic_DNA"/>
</dbReference>
<name>A0A0G1KJC9_9BACT</name>
<dbReference type="PROSITE" id="PS51549">
    <property type="entry name" value="DM13"/>
    <property type="match status" value="1"/>
</dbReference>
<gene>
    <name evidence="2" type="ORF">UW81_C0014G0001</name>
</gene>
<organism evidence="2 3">
    <name type="scientific">Candidatus Giovannonibacteria bacterium GW2011_GWC2_44_9</name>
    <dbReference type="NCBI Taxonomy" id="1618658"/>
    <lineage>
        <taxon>Bacteria</taxon>
        <taxon>Candidatus Giovannoniibacteriota</taxon>
    </lineage>
</organism>
<protein>
    <recommendedName>
        <fullName evidence="1">DM13 domain-containing protein</fullName>
    </recommendedName>
</protein>
<evidence type="ECO:0000313" key="2">
    <source>
        <dbReference type="EMBL" id="KKT83623.1"/>
    </source>
</evidence>
<dbReference type="InterPro" id="IPR019545">
    <property type="entry name" value="DM13_domain"/>
</dbReference>
<dbReference type="Pfam" id="PF10517">
    <property type="entry name" value="DM13"/>
    <property type="match status" value="1"/>
</dbReference>
<feature type="non-terminal residue" evidence="2">
    <location>
        <position position="1"/>
    </location>
</feature>
<reference evidence="2 3" key="1">
    <citation type="journal article" date="2015" name="Nature">
        <title>rRNA introns, odd ribosomes, and small enigmatic genomes across a large radiation of phyla.</title>
        <authorList>
            <person name="Brown C.T."/>
            <person name="Hug L.A."/>
            <person name="Thomas B.C."/>
            <person name="Sharon I."/>
            <person name="Castelle C.J."/>
            <person name="Singh A."/>
            <person name="Wilkins M.J."/>
            <person name="Williams K.H."/>
            <person name="Banfield J.F."/>
        </authorList>
    </citation>
    <scope>NUCLEOTIDE SEQUENCE [LARGE SCALE GENOMIC DNA]</scope>
</reference>
<dbReference type="Proteomes" id="UP000033915">
    <property type="component" value="Unassembled WGS sequence"/>
</dbReference>
<dbReference type="AlphaFoldDB" id="A0A0G1KJC9"/>
<feature type="domain" description="DM13" evidence="1">
    <location>
        <begin position="32"/>
        <end position="102"/>
    </location>
</feature>
<accession>A0A0G1KJC9</accession>